<gene>
    <name evidence="1" type="ORF">MEDL_33063</name>
</gene>
<dbReference type="Proteomes" id="UP000683360">
    <property type="component" value="Unassembled WGS sequence"/>
</dbReference>
<proteinExistence type="predicted"/>
<accession>A0A8S3SCV4</accession>
<reference evidence="1" key="1">
    <citation type="submission" date="2021-03" db="EMBL/GenBank/DDBJ databases">
        <authorList>
            <person name="Bekaert M."/>
        </authorList>
    </citation>
    <scope>NUCLEOTIDE SEQUENCE</scope>
</reference>
<dbReference type="EMBL" id="CAJPWZ010001632">
    <property type="protein sequence ID" value="CAG2219545.1"/>
    <property type="molecule type" value="Genomic_DNA"/>
</dbReference>
<protein>
    <submittedName>
        <fullName evidence="1">Uncharacterized protein</fullName>
    </submittedName>
</protein>
<keyword evidence="2" id="KW-1185">Reference proteome</keyword>
<dbReference type="AlphaFoldDB" id="A0A8S3SCV4"/>
<sequence>MKLTSAAFLKQYDNINKNEGVRRALSVHLPTNEVYSKNMKDDLLHGVYRNNIIPGTSTHLKRTHIGVELSKRDIASVLDTIITDTLLSYTNGVIGSDEKKALEKVDVNDKNAKQNLFGNNHLAEADTTVDFTANVTKIGRTYKDLVGLYFTRKVISTFRDYVYNARK</sequence>
<evidence type="ECO:0000313" key="2">
    <source>
        <dbReference type="Proteomes" id="UP000683360"/>
    </source>
</evidence>
<comment type="caution">
    <text evidence="1">The sequence shown here is derived from an EMBL/GenBank/DDBJ whole genome shotgun (WGS) entry which is preliminary data.</text>
</comment>
<organism evidence="1 2">
    <name type="scientific">Mytilus edulis</name>
    <name type="common">Blue mussel</name>
    <dbReference type="NCBI Taxonomy" id="6550"/>
    <lineage>
        <taxon>Eukaryota</taxon>
        <taxon>Metazoa</taxon>
        <taxon>Spiralia</taxon>
        <taxon>Lophotrochozoa</taxon>
        <taxon>Mollusca</taxon>
        <taxon>Bivalvia</taxon>
        <taxon>Autobranchia</taxon>
        <taxon>Pteriomorphia</taxon>
        <taxon>Mytilida</taxon>
        <taxon>Mytiloidea</taxon>
        <taxon>Mytilidae</taxon>
        <taxon>Mytilinae</taxon>
        <taxon>Mytilus</taxon>
    </lineage>
</organism>
<evidence type="ECO:0000313" key="1">
    <source>
        <dbReference type="EMBL" id="CAG2219545.1"/>
    </source>
</evidence>
<name>A0A8S3SCV4_MYTED</name>